<reference evidence="2" key="1">
    <citation type="submission" date="2019-08" db="EMBL/GenBank/DDBJ databases">
        <authorList>
            <person name="Kucharzyk K."/>
            <person name="Murdoch R.W."/>
            <person name="Higgins S."/>
            <person name="Loffler F."/>
        </authorList>
    </citation>
    <scope>NUCLEOTIDE SEQUENCE</scope>
</reference>
<dbReference type="AlphaFoldDB" id="A0A645CIF6"/>
<protein>
    <submittedName>
        <fullName evidence="2">Uncharacterized protein</fullName>
    </submittedName>
</protein>
<name>A0A645CIF6_9ZZZZ</name>
<dbReference type="EMBL" id="VSSQ01027461">
    <property type="protein sequence ID" value="MPM76725.1"/>
    <property type="molecule type" value="Genomic_DNA"/>
</dbReference>
<comment type="caution">
    <text evidence="2">The sequence shown here is derived from an EMBL/GenBank/DDBJ whole genome shotgun (WGS) entry which is preliminary data.</text>
</comment>
<evidence type="ECO:0000256" key="1">
    <source>
        <dbReference type="SAM" id="MobiDB-lite"/>
    </source>
</evidence>
<feature type="compositionally biased region" description="Basic and acidic residues" evidence="1">
    <location>
        <begin position="27"/>
        <end position="42"/>
    </location>
</feature>
<accession>A0A645CIF6</accession>
<evidence type="ECO:0000313" key="2">
    <source>
        <dbReference type="EMBL" id="MPM76725.1"/>
    </source>
</evidence>
<organism evidence="2">
    <name type="scientific">bioreactor metagenome</name>
    <dbReference type="NCBI Taxonomy" id="1076179"/>
    <lineage>
        <taxon>unclassified sequences</taxon>
        <taxon>metagenomes</taxon>
        <taxon>ecological metagenomes</taxon>
    </lineage>
</organism>
<feature type="region of interest" description="Disordered" evidence="1">
    <location>
        <begin position="27"/>
        <end position="55"/>
    </location>
</feature>
<gene>
    <name evidence="2" type="ORF">SDC9_123724</name>
</gene>
<proteinExistence type="predicted"/>
<sequence length="80" mass="8595">MLHQPLEVRLGHAIHACAQHTHGLHVEHGQHHGHGQHHEACKLQRQPKGHGAPGLGACRHRAARAAQVPEGSFSGASVRL</sequence>